<evidence type="ECO:0000259" key="5">
    <source>
        <dbReference type="PROSITE" id="PS50995"/>
    </source>
</evidence>
<evidence type="ECO:0000313" key="6">
    <source>
        <dbReference type="EMBL" id="MDD0838293.1"/>
    </source>
</evidence>
<dbReference type="Proteomes" id="UP001528673">
    <property type="component" value="Unassembled WGS sequence"/>
</dbReference>
<dbReference type="PANTHER" id="PTHR33164:SF43">
    <property type="entry name" value="HTH-TYPE TRANSCRIPTIONAL REPRESSOR YETL"/>
    <property type="match status" value="1"/>
</dbReference>
<name>A0ABT5MW51_9BURK</name>
<dbReference type="PROSITE" id="PS50995">
    <property type="entry name" value="HTH_MARR_2"/>
    <property type="match status" value="1"/>
</dbReference>
<protein>
    <submittedName>
        <fullName evidence="6">MarR family transcriptional regulator</fullName>
    </submittedName>
</protein>
<keyword evidence="7" id="KW-1185">Reference proteome</keyword>
<keyword evidence="2" id="KW-0238">DNA-binding</keyword>
<reference evidence="6 7" key="1">
    <citation type="submission" date="2023-02" db="EMBL/GenBank/DDBJ databases">
        <title>Bacterial whole genomic sequence of Curvibacter sp. HBC61.</title>
        <authorList>
            <person name="Le V."/>
            <person name="Ko S.-R."/>
            <person name="Ahn C.-Y."/>
            <person name="Oh H.-M."/>
        </authorList>
    </citation>
    <scope>NUCLEOTIDE SEQUENCE [LARGE SCALE GENOMIC DNA]</scope>
    <source>
        <strain evidence="6 7">HBC61</strain>
    </source>
</reference>
<dbReference type="PANTHER" id="PTHR33164">
    <property type="entry name" value="TRANSCRIPTIONAL REGULATOR, MARR FAMILY"/>
    <property type="match status" value="1"/>
</dbReference>
<feature type="domain" description="HTH marR-type" evidence="5">
    <location>
        <begin position="13"/>
        <end position="147"/>
    </location>
</feature>
<dbReference type="SUPFAM" id="SSF46785">
    <property type="entry name" value="Winged helix' DNA-binding domain"/>
    <property type="match status" value="1"/>
</dbReference>
<dbReference type="Gene3D" id="1.10.10.10">
    <property type="entry name" value="Winged helix-like DNA-binding domain superfamily/Winged helix DNA-binding domain"/>
    <property type="match status" value="1"/>
</dbReference>
<evidence type="ECO:0000313" key="7">
    <source>
        <dbReference type="Proteomes" id="UP001528673"/>
    </source>
</evidence>
<keyword evidence="3" id="KW-0804">Transcription</keyword>
<dbReference type="InterPro" id="IPR039422">
    <property type="entry name" value="MarR/SlyA-like"/>
</dbReference>
<evidence type="ECO:0000256" key="1">
    <source>
        <dbReference type="ARBA" id="ARBA00023015"/>
    </source>
</evidence>
<evidence type="ECO:0000256" key="2">
    <source>
        <dbReference type="ARBA" id="ARBA00023125"/>
    </source>
</evidence>
<dbReference type="RefSeq" id="WP_273950016.1">
    <property type="nucleotide sequence ID" value="NZ_JAQSIP010000003.1"/>
</dbReference>
<dbReference type="Pfam" id="PF12802">
    <property type="entry name" value="MarR_2"/>
    <property type="match status" value="1"/>
</dbReference>
<keyword evidence="1" id="KW-0805">Transcription regulation</keyword>
<sequence length="170" mass="18201">MSTKKQDPTGVLEDDVLESLQALVFGLKGRLRHGLGEQPLALAPMEMRALQFFVRHPGATQSDLVQHSGRDKAQIARLMKSLLSGGYLVAEPSPHDRRSQCLHPSPSGLALHQSLQKARREVLALSLQGLSPDELGQLLGLLKRLRSNLDAAPPTASPSATPTAAPSAPL</sequence>
<dbReference type="SMART" id="SM00347">
    <property type="entry name" value="HTH_MARR"/>
    <property type="match status" value="1"/>
</dbReference>
<dbReference type="InterPro" id="IPR000835">
    <property type="entry name" value="HTH_MarR-typ"/>
</dbReference>
<dbReference type="InterPro" id="IPR036388">
    <property type="entry name" value="WH-like_DNA-bd_sf"/>
</dbReference>
<dbReference type="EMBL" id="JAQSIP010000003">
    <property type="protein sequence ID" value="MDD0838293.1"/>
    <property type="molecule type" value="Genomic_DNA"/>
</dbReference>
<organism evidence="6 7">
    <name type="scientific">Curvibacter cyanobacteriorum</name>
    <dbReference type="NCBI Taxonomy" id="3026422"/>
    <lineage>
        <taxon>Bacteria</taxon>
        <taxon>Pseudomonadati</taxon>
        <taxon>Pseudomonadota</taxon>
        <taxon>Betaproteobacteria</taxon>
        <taxon>Burkholderiales</taxon>
        <taxon>Comamonadaceae</taxon>
        <taxon>Curvibacter</taxon>
    </lineage>
</organism>
<accession>A0ABT5MW51</accession>
<comment type="caution">
    <text evidence="6">The sequence shown here is derived from an EMBL/GenBank/DDBJ whole genome shotgun (WGS) entry which is preliminary data.</text>
</comment>
<gene>
    <name evidence="6" type="ORF">PSQ40_06895</name>
</gene>
<dbReference type="InterPro" id="IPR023187">
    <property type="entry name" value="Tscrpt_reg_MarR-type_CS"/>
</dbReference>
<evidence type="ECO:0000256" key="3">
    <source>
        <dbReference type="ARBA" id="ARBA00023163"/>
    </source>
</evidence>
<evidence type="ECO:0000256" key="4">
    <source>
        <dbReference type="SAM" id="MobiDB-lite"/>
    </source>
</evidence>
<proteinExistence type="predicted"/>
<dbReference type="InterPro" id="IPR036390">
    <property type="entry name" value="WH_DNA-bd_sf"/>
</dbReference>
<feature type="region of interest" description="Disordered" evidence="4">
    <location>
        <begin position="150"/>
        <end position="170"/>
    </location>
</feature>
<dbReference type="PROSITE" id="PS01117">
    <property type="entry name" value="HTH_MARR_1"/>
    <property type="match status" value="1"/>
</dbReference>